<dbReference type="SUPFAM" id="SSF46785">
    <property type="entry name" value="Winged helix' DNA-binding domain"/>
    <property type="match status" value="1"/>
</dbReference>
<keyword evidence="4" id="KW-0732">Signal</keyword>
<feature type="domain" description="HTH gntR-type" evidence="11">
    <location>
        <begin position="12"/>
        <end position="80"/>
    </location>
</feature>
<dbReference type="PANTHER" id="PTHR10030">
    <property type="entry name" value="ALPHA-L-FUCOSIDASE"/>
    <property type="match status" value="1"/>
</dbReference>
<dbReference type="Gene3D" id="1.10.10.10">
    <property type="entry name" value="Winged helix-like DNA-binding domain superfamily/Winged helix DNA-binding domain"/>
    <property type="match status" value="1"/>
</dbReference>
<dbReference type="InterPro" id="IPR011711">
    <property type="entry name" value="GntR_C"/>
</dbReference>
<dbReference type="InterPro" id="IPR016286">
    <property type="entry name" value="FUC_metazoa-typ"/>
</dbReference>
<dbReference type="EC" id="3.2.1.51" evidence="3"/>
<dbReference type="GO" id="GO:0004560">
    <property type="term" value="F:alpha-L-fucosidase activity"/>
    <property type="evidence" value="ECO:0007669"/>
    <property type="project" value="InterPro"/>
</dbReference>
<evidence type="ECO:0000256" key="8">
    <source>
        <dbReference type="ARBA" id="ARBA00023163"/>
    </source>
</evidence>
<dbReference type="Gene3D" id="1.20.120.530">
    <property type="entry name" value="GntR ligand-binding domain-like"/>
    <property type="match status" value="1"/>
</dbReference>
<feature type="region of interest" description="Disordered" evidence="10">
    <location>
        <begin position="223"/>
        <end position="254"/>
    </location>
</feature>
<dbReference type="Pfam" id="PF01120">
    <property type="entry name" value="Alpha_L_fucos"/>
    <property type="match status" value="1"/>
</dbReference>
<dbReference type="InterPro" id="IPR008920">
    <property type="entry name" value="TF_FadR/GntR_C"/>
</dbReference>
<dbReference type="RefSeq" id="WP_203956838.1">
    <property type="nucleotide sequence ID" value="NZ_BOOO01000037.1"/>
</dbReference>
<dbReference type="AlphaFoldDB" id="A0A8J3TTR7"/>
<name>A0A8J3TTR7_9ACTN</name>
<dbReference type="Gene3D" id="3.20.20.80">
    <property type="entry name" value="Glycosidases"/>
    <property type="match status" value="1"/>
</dbReference>
<dbReference type="SMART" id="SM00895">
    <property type="entry name" value="FCD"/>
    <property type="match status" value="1"/>
</dbReference>
<sequence length="689" mass="75630">MTAGDQRPGASRPAVSWALRQVLDRIANGAFAPGQQLPVERDLALQLGVSRGSIREAMSALVALGLVDPRQGAGVFVTALDPEQLLSGLRLVLPIADETRRDELLEVQAVLEGAAAGLAAVRTGPEGAPILTKLAAEVAGADTPAEAADADREFHLGLSQMSGNAVLASLADALFSRATRLSVWQTMWDQGREHLLLDHDMVIAALENRDAEGARAWALTHASRTAAARRSPEPKPQVRKRRKRAKAEEAPERETPTWFRDAKLGVLIHWGLYSVPGWAPLDESLVELLTDEETRPHENDEPDPLVAHPFSEWYQNSLAIEGSPTWNYHRATYGNMPYRQFRASFATALTEWDPTEWANLFTSAGIRYAVPVAKHHDGFRMWPSAVPHRDDWTAPRDVVGEVAAAVREKGLRLGVYYSSGLDWSFANLPVRRMVDVRDSCPPGTQYAAYVDAHWRELIDRYRPDILWNDMGYPGDPAVMFRDYYAQVPDGVVTDRFWSGSYDVSTPNFARRHVIDTRPWEVARPIGVSFGWNRQEGPEHTLSGTQLVHLLLDVVSKNGNLLLGVSPDDRGRIPQIQQRSLMELGSWLAVHGEAVYGTRPWTTPESTTQDGLPVRFTVKAHTLYVHLLGPVAGETVVTGLHLPQGTEVLDLATGTPIATSNGRKGTVLNLPGAAAAPARVLRVNPVPEAG</sequence>
<evidence type="ECO:0000256" key="1">
    <source>
        <dbReference type="ARBA" id="ARBA00004071"/>
    </source>
</evidence>
<organism evidence="12 13">
    <name type="scientific">Planotetraspora mira</name>
    <dbReference type="NCBI Taxonomy" id="58121"/>
    <lineage>
        <taxon>Bacteria</taxon>
        <taxon>Bacillati</taxon>
        <taxon>Actinomycetota</taxon>
        <taxon>Actinomycetes</taxon>
        <taxon>Streptosporangiales</taxon>
        <taxon>Streptosporangiaceae</taxon>
        <taxon>Planotetraspora</taxon>
    </lineage>
</organism>
<dbReference type="SUPFAM" id="SSF51445">
    <property type="entry name" value="(Trans)glycosidases"/>
    <property type="match status" value="1"/>
</dbReference>
<dbReference type="InterPro" id="IPR057739">
    <property type="entry name" value="Glyco_hydro_29_N"/>
</dbReference>
<dbReference type="PANTHER" id="PTHR10030:SF37">
    <property type="entry name" value="ALPHA-L-FUCOSIDASE-RELATED"/>
    <property type="match status" value="1"/>
</dbReference>
<accession>A0A8J3TTR7</accession>
<dbReference type="InterPro" id="IPR000933">
    <property type="entry name" value="Glyco_hydro_29"/>
</dbReference>
<comment type="function">
    <text evidence="1">Alpha-L-fucosidase is responsible for hydrolyzing the alpha-1,6-linked fucose joined to the reducing-end N-acetylglucosamine of the carbohydrate moieties of glycoproteins.</text>
</comment>
<dbReference type="PRINTS" id="PR00741">
    <property type="entry name" value="GLHYDRLASE29"/>
</dbReference>
<dbReference type="SMART" id="SM00812">
    <property type="entry name" value="Alpha_L_fucos"/>
    <property type="match status" value="1"/>
</dbReference>
<evidence type="ECO:0000256" key="7">
    <source>
        <dbReference type="ARBA" id="ARBA00023125"/>
    </source>
</evidence>
<dbReference type="PROSITE" id="PS50949">
    <property type="entry name" value="HTH_GNTR"/>
    <property type="match status" value="1"/>
</dbReference>
<keyword evidence="13" id="KW-1185">Reference proteome</keyword>
<dbReference type="GO" id="GO:0005764">
    <property type="term" value="C:lysosome"/>
    <property type="evidence" value="ECO:0007669"/>
    <property type="project" value="TreeGrafter"/>
</dbReference>
<dbReference type="SUPFAM" id="SSF48008">
    <property type="entry name" value="GntR ligand-binding domain-like"/>
    <property type="match status" value="1"/>
</dbReference>
<proteinExistence type="inferred from homology"/>
<dbReference type="Gene3D" id="2.60.40.1180">
    <property type="entry name" value="Golgi alpha-mannosidase II"/>
    <property type="match status" value="1"/>
</dbReference>
<evidence type="ECO:0000259" key="11">
    <source>
        <dbReference type="PROSITE" id="PS50949"/>
    </source>
</evidence>
<keyword evidence="7" id="KW-0238">DNA-binding</keyword>
<dbReference type="PRINTS" id="PR00035">
    <property type="entry name" value="HTHGNTR"/>
</dbReference>
<evidence type="ECO:0000256" key="6">
    <source>
        <dbReference type="ARBA" id="ARBA00023015"/>
    </source>
</evidence>
<keyword evidence="5" id="KW-0378">Hydrolase</keyword>
<dbReference type="InterPro" id="IPR036390">
    <property type="entry name" value="WH_DNA-bd_sf"/>
</dbReference>
<dbReference type="GO" id="GO:0003677">
    <property type="term" value="F:DNA binding"/>
    <property type="evidence" value="ECO:0007669"/>
    <property type="project" value="UniProtKB-KW"/>
</dbReference>
<dbReference type="InterPro" id="IPR000524">
    <property type="entry name" value="Tscrpt_reg_HTH_GntR"/>
</dbReference>
<evidence type="ECO:0000256" key="5">
    <source>
        <dbReference type="ARBA" id="ARBA00022801"/>
    </source>
</evidence>
<dbReference type="EMBL" id="BOOO01000037">
    <property type="protein sequence ID" value="GII32978.1"/>
    <property type="molecule type" value="Genomic_DNA"/>
</dbReference>
<dbReference type="Proteomes" id="UP000650628">
    <property type="component" value="Unassembled WGS sequence"/>
</dbReference>
<protein>
    <recommendedName>
        <fullName evidence="3">alpha-L-fucosidase</fullName>
        <ecNumber evidence="3">3.2.1.51</ecNumber>
    </recommendedName>
</protein>
<dbReference type="CDD" id="cd07377">
    <property type="entry name" value="WHTH_GntR"/>
    <property type="match status" value="1"/>
</dbReference>
<evidence type="ECO:0000256" key="10">
    <source>
        <dbReference type="SAM" id="MobiDB-lite"/>
    </source>
</evidence>
<gene>
    <name evidence="12" type="ORF">Pmi06nite_64200</name>
</gene>
<evidence type="ECO:0000313" key="13">
    <source>
        <dbReference type="Proteomes" id="UP000650628"/>
    </source>
</evidence>
<evidence type="ECO:0000256" key="9">
    <source>
        <dbReference type="ARBA" id="ARBA00023295"/>
    </source>
</evidence>
<evidence type="ECO:0000256" key="3">
    <source>
        <dbReference type="ARBA" id="ARBA00012662"/>
    </source>
</evidence>
<dbReference type="InterPro" id="IPR013780">
    <property type="entry name" value="Glyco_hydro_b"/>
</dbReference>
<dbReference type="GO" id="GO:0003700">
    <property type="term" value="F:DNA-binding transcription factor activity"/>
    <property type="evidence" value="ECO:0007669"/>
    <property type="project" value="InterPro"/>
</dbReference>
<dbReference type="GO" id="GO:0006004">
    <property type="term" value="P:fucose metabolic process"/>
    <property type="evidence" value="ECO:0007669"/>
    <property type="project" value="InterPro"/>
</dbReference>
<keyword evidence="8" id="KW-0804">Transcription</keyword>
<keyword evidence="9" id="KW-0326">Glycosidase</keyword>
<dbReference type="SMART" id="SM00345">
    <property type="entry name" value="HTH_GNTR"/>
    <property type="match status" value="1"/>
</dbReference>
<comment type="caution">
    <text evidence="12">The sequence shown here is derived from an EMBL/GenBank/DDBJ whole genome shotgun (WGS) entry which is preliminary data.</text>
</comment>
<comment type="similarity">
    <text evidence="2">Belongs to the glycosyl hydrolase 29 family.</text>
</comment>
<evidence type="ECO:0000313" key="12">
    <source>
        <dbReference type="EMBL" id="GII32978.1"/>
    </source>
</evidence>
<dbReference type="InterPro" id="IPR036388">
    <property type="entry name" value="WH-like_DNA-bd_sf"/>
</dbReference>
<dbReference type="Pfam" id="PF00392">
    <property type="entry name" value="GntR"/>
    <property type="match status" value="1"/>
</dbReference>
<dbReference type="Pfam" id="PF07729">
    <property type="entry name" value="FCD"/>
    <property type="match status" value="1"/>
</dbReference>
<keyword evidence="6" id="KW-0805">Transcription regulation</keyword>
<dbReference type="GO" id="GO:0016139">
    <property type="term" value="P:glycoside catabolic process"/>
    <property type="evidence" value="ECO:0007669"/>
    <property type="project" value="TreeGrafter"/>
</dbReference>
<reference evidence="12 13" key="1">
    <citation type="submission" date="2021-01" db="EMBL/GenBank/DDBJ databases">
        <title>Whole genome shotgun sequence of Planotetraspora mira NBRC 15435.</title>
        <authorList>
            <person name="Komaki H."/>
            <person name="Tamura T."/>
        </authorList>
    </citation>
    <scope>NUCLEOTIDE SEQUENCE [LARGE SCALE GENOMIC DNA]</scope>
    <source>
        <strain evidence="12 13">NBRC 15435</strain>
    </source>
</reference>
<dbReference type="InterPro" id="IPR017853">
    <property type="entry name" value="GH"/>
</dbReference>
<evidence type="ECO:0000256" key="4">
    <source>
        <dbReference type="ARBA" id="ARBA00022729"/>
    </source>
</evidence>
<evidence type="ECO:0000256" key="2">
    <source>
        <dbReference type="ARBA" id="ARBA00007951"/>
    </source>
</evidence>